<comment type="caution">
    <text evidence="2">The sequence shown here is derived from an EMBL/GenBank/DDBJ whole genome shotgun (WGS) entry which is preliminary data.</text>
</comment>
<accession>A0A6A8AD05</accession>
<feature type="compositionally biased region" description="Basic residues" evidence="1">
    <location>
        <begin position="92"/>
        <end position="104"/>
    </location>
</feature>
<dbReference type="Proteomes" id="UP000435138">
    <property type="component" value="Unassembled WGS sequence"/>
</dbReference>
<name>A0A6A8AD05_9HYPH</name>
<evidence type="ECO:0000256" key="1">
    <source>
        <dbReference type="SAM" id="MobiDB-lite"/>
    </source>
</evidence>
<reference evidence="2 3" key="1">
    <citation type="submission" date="2019-11" db="EMBL/GenBank/DDBJ databases">
        <title>Genome analysis of Rhizobacterium cereale a novel genus and species isolated from maize roots in North Spain.</title>
        <authorList>
            <person name="Menendez E."/>
            <person name="Flores-Felix J.D."/>
            <person name="Ramirez-Bahena M.-H."/>
            <person name="Igual J.M."/>
            <person name="Garcia-Fraile P."/>
            <person name="Peix A."/>
            <person name="Velazquez E."/>
        </authorList>
    </citation>
    <scope>NUCLEOTIDE SEQUENCE [LARGE SCALE GENOMIC DNA]</scope>
    <source>
        <strain evidence="2 3">RZME27</strain>
    </source>
</reference>
<organism evidence="2 3">
    <name type="scientific">Endobacterium cereale</name>
    <dbReference type="NCBI Taxonomy" id="2663029"/>
    <lineage>
        <taxon>Bacteria</taxon>
        <taxon>Pseudomonadati</taxon>
        <taxon>Pseudomonadota</taxon>
        <taxon>Alphaproteobacteria</taxon>
        <taxon>Hyphomicrobiales</taxon>
        <taxon>Rhizobiaceae</taxon>
        <taxon>Endobacterium</taxon>
    </lineage>
</organism>
<keyword evidence="3" id="KW-1185">Reference proteome</keyword>
<dbReference type="EMBL" id="WIXI01000041">
    <property type="protein sequence ID" value="MQY46621.1"/>
    <property type="molecule type" value="Genomic_DNA"/>
</dbReference>
<feature type="region of interest" description="Disordered" evidence="1">
    <location>
        <begin position="1"/>
        <end position="104"/>
    </location>
</feature>
<dbReference type="RefSeq" id="WP_153354109.1">
    <property type="nucleotide sequence ID" value="NZ_JAYKOO010000014.1"/>
</dbReference>
<sequence length="104" mass="11346">MPRGDKSAYTDKQKRKAEHVEEGYEDRGVPEKEAERRAWATVNKESGGGNKSGSVRGHAESHTSSEKGGRKGGQASAARTKEERSASAKKAAATRKRNEHHAHH</sequence>
<evidence type="ECO:0000313" key="3">
    <source>
        <dbReference type="Proteomes" id="UP000435138"/>
    </source>
</evidence>
<proteinExistence type="predicted"/>
<evidence type="ECO:0000313" key="2">
    <source>
        <dbReference type="EMBL" id="MQY46621.1"/>
    </source>
</evidence>
<protein>
    <submittedName>
        <fullName evidence="2">Plasmid stabilization protein</fullName>
    </submittedName>
</protein>
<dbReference type="AlphaFoldDB" id="A0A6A8AD05"/>
<feature type="compositionally biased region" description="Basic and acidic residues" evidence="1">
    <location>
        <begin position="57"/>
        <end position="69"/>
    </location>
</feature>
<gene>
    <name evidence="2" type="ORF">GAO09_11265</name>
</gene>
<feature type="compositionally biased region" description="Basic and acidic residues" evidence="1">
    <location>
        <begin position="1"/>
        <end position="38"/>
    </location>
</feature>